<dbReference type="Proteomes" id="UP000182836">
    <property type="component" value="Unassembled WGS sequence"/>
</dbReference>
<feature type="signal peptide" evidence="2">
    <location>
        <begin position="1"/>
        <end position="28"/>
    </location>
</feature>
<feature type="compositionally biased region" description="Basic and acidic residues" evidence="1">
    <location>
        <begin position="135"/>
        <end position="146"/>
    </location>
</feature>
<evidence type="ECO:0000256" key="2">
    <source>
        <dbReference type="SAM" id="SignalP"/>
    </source>
</evidence>
<organism evidence="4 5">
    <name type="scientific">Aneurinibacillus migulanus</name>
    <name type="common">Bacillus migulanus</name>
    <dbReference type="NCBI Taxonomy" id="47500"/>
    <lineage>
        <taxon>Bacteria</taxon>
        <taxon>Bacillati</taxon>
        <taxon>Bacillota</taxon>
        <taxon>Bacilli</taxon>
        <taxon>Bacillales</taxon>
        <taxon>Paenibacillaceae</taxon>
        <taxon>Aneurinibacillus group</taxon>
        <taxon>Aneurinibacillus</taxon>
    </lineage>
</organism>
<dbReference type="PROSITE" id="PS51257">
    <property type="entry name" value="PROKAR_LIPOPROTEIN"/>
    <property type="match status" value="1"/>
</dbReference>
<evidence type="ECO:0000259" key="3">
    <source>
        <dbReference type="Pfam" id="PF14478"/>
    </source>
</evidence>
<feature type="region of interest" description="Disordered" evidence="1">
    <location>
        <begin position="107"/>
        <end position="146"/>
    </location>
</feature>
<name>A0A1G8IW96_ANEMI</name>
<evidence type="ECO:0000256" key="1">
    <source>
        <dbReference type="SAM" id="MobiDB-lite"/>
    </source>
</evidence>
<reference evidence="4 5" key="1">
    <citation type="submission" date="2016-10" db="EMBL/GenBank/DDBJ databases">
        <authorList>
            <person name="de Groot N.N."/>
        </authorList>
    </citation>
    <scope>NUCLEOTIDE SEQUENCE [LARGE SCALE GENOMIC DNA]</scope>
    <source>
        <strain evidence="4 5">DSM 2895</strain>
    </source>
</reference>
<keyword evidence="2" id="KW-0732">Signal</keyword>
<protein>
    <recommendedName>
        <fullName evidence="3">Transcobalamin-like C-terminal domain-containing protein</fullName>
    </recommendedName>
</protein>
<dbReference type="Pfam" id="PF14478">
    <property type="entry name" value="DUF4430"/>
    <property type="match status" value="1"/>
</dbReference>
<proteinExistence type="predicted"/>
<evidence type="ECO:0000313" key="5">
    <source>
        <dbReference type="Proteomes" id="UP000182836"/>
    </source>
</evidence>
<sequence>MLKQVKRWWLRFFAFTMVIVLASGCVQASEKTNEPTQVTSINQQTTEPVRQTASKEGHRAESETAAVSHPTSEQLAQSKTTVKEPIVQKKAEQSAVAAEKKAPVQASVTAVPEQKQQARSTENKAIAPTAAPQVESKKPKETKAESKKQKTVLFSIVADKERGTVLPPTVVEIKDGETVLDALKRITREKKIQMEYRGVKATAYIEGIDNLYEFDRGAKSGWMYRVNGIFPNKSAGIFPVKDGDKVEWLYTVDLGKDVGAELK</sequence>
<dbReference type="AlphaFoldDB" id="A0A1G8IW96"/>
<gene>
    <name evidence="4" type="ORF">SAMN04487909_102206</name>
</gene>
<accession>A0A1G8IW96</accession>
<feature type="compositionally biased region" description="Basic and acidic residues" evidence="1">
    <location>
        <begin position="53"/>
        <end position="62"/>
    </location>
</feature>
<feature type="compositionally biased region" description="Polar residues" evidence="1">
    <location>
        <begin position="34"/>
        <end position="52"/>
    </location>
</feature>
<feature type="chain" id="PRO_5010370634" description="Transcobalamin-like C-terminal domain-containing protein" evidence="2">
    <location>
        <begin position="29"/>
        <end position="263"/>
    </location>
</feature>
<dbReference type="InterPro" id="IPR027954">
    <property type="entry name" value="Transcobalamin-like_C"/>
</dbReference>
<feature type="domain" description="Transcobalamin-like C-terminal" evidence="3">
    <location>
        <begin position="176"/>
        <end position="251"/>
    </location>
</feature>
<evidence type="ECO:0000313" key="4">
    <source>
        <dbReference type="EMBL" id="SDI23201.1"/>
    </source>
</evidence>
<feature type="region of interest" description="Disordered" evidence="1">
    <location>
        <begin position="31"/>
        <end position="86"/>
    </location>
</feature>
<dbReference type="EMBL" id="FNED01000002">
    <property type="protein sequence ID" value="SDI23201.1"/>
    <property type="molecule type" value="Genomic_DNA"/>
</dbReference>
<feature type="compositionally biased region" description="Polar residues" evidence="1">
    <location>
        <begin position="69"/>
        <end position="80"/>
    </location>
</feature>
<dbReference type="RefSeq" id="WP_200894924.1">
    <property type="nucleotide sequence ID" value="NZ_BJOA01000010.1"/>
</dbReference>
<dbReference type="Gene3D" id="2.170.130.30">
    <property type="match status" value="1"/>
</dbReference>